<evidence type="ECO:0000313" key="10">
    <source>
        <dbReference type="Proteomes" id="UP000315947"/>
    </source>
</evidence>
<dbReference type="Pfam" id="PF12821">
    <property type="entry name" value="ThrE_2"/>
    <property type="match status" value="1"/>
</dbReference>
<proteinExistence type="inferred from homology"/>
<feature type="transmembrane region" description="Helical" evidence="6">
    <location>
        <begin position="318"/>
        <end position="335"/>
    </location>
</feature>
<evidence type="ECO:0000256" key="5">
    <source>
        <dbReference type="ARBA" id="ARBA00034125"/>
    </source>
</evidence>
<organism evidence="9 10">
    <name type="scientific">Shewanella psychropiezotolerans</name>
    <dbReference type="NCBI Taxonomy" id="2593655"/>
    <lineage>
        <taxon>Bacteria</taxon>
        <taxon>Pseudomonadati</taxon>
        <taxon>Pseudomonadota</taxon>
        <taxon>Gammaproteobacteria</taxon>
        <taxon>Alteromonadales</taxon>
        <taxon>Shewanellaceae</taxon>
        <taxon>Shewanella</taxon>
    </lineage>
</organism>
<dbReference type="Pfam" id="PF06738">
    <property type="entry name" value="ThrE"/>
    <property type="match status" value="1"/>
</dbReference>
<dbReference type="InterPro" id="IPR051361">
    <property type="entry name" value="ThrE/Ser_Exporter"/>
</dbReference>
<reference evidence="9 10" key="1">
    <citation type="submission" date="2019-07" db="EMBL/GenBank/DDBJ databases">
        <title>Shewanella sp. YLB-06 whole genomic sequence.</title>
        <authorList>
            <person name="Yu L."/>
        </authorList>
    </citation>
    <scope>NUCLEOTIDE SEQUENCE [LARGE SCALE GENOMIC DNA]</scope>
    <source>
        <strain evidence="9 10">YLB-06</strain>
    </source>
</reference>
<dbReference type="PANTHER" id="PTHR31082:SF4">
    <property type="entry name" value="PHEROMONE-REGULATED MEMBRANE PROTEIN 10"/>
    <property type="match status" value="1"/>
</dbReference>
<feature type="transmembrane region" description="Helical" evidence="6">
    <location>
        <begin position="342"/>
        <end position="361"/>
    </location>
</feature>
<evidence type="ECO:0000259" key="8">
    <source>
        <dbReference type="Pfam" id="PF12821"/>
    </source>
</evidence>
<comment type="subcellular location">
    <subcellularLocation>
        <location evidence="1">Membrane</location>
        <topology evidence="1">Multi-pass membrane protein</topology>
    </subcellularLocation>
</comment>
<sequence length="406" mass="44150">MDNEEFLEKRRFIIKLGKSLHKFGTPAYRLEAHLQAVSSLLGIEGYFLISPTAMTFVLQHDTDQEYNHVARVNPGELDLGSLARTDELVEELVSGKRTLTEALERLEEIANKPNPYGTKQTLLAFGSSAGAFAMLMGTSWNDVFWSAMLGLMVYGLVYRAERSKRMAEMLEPLAAILCAISATAISHFDPSINIPVVILSGIIIFIPGLALTLGMAELAARDLISGTARIMDAFMLLFKLYFGAILGMVVGSAIFGDAISFEPAPLPRWAIWSAVPILSMALVIIFKARMKDAPWGILAGIVAFFSSMLGSIYLGDSIGIFFGAFAVGVYSNLFARWMKAPASIALLQGIVILVPGSKTYIGLNTLILGETMLNQSHIGSQVFLIFMSLIAGLIFANVAVPPRRTL</sequence>
<accession>A0ABX5X408</accession>
<feature type="transmembrane region" description="Helical" evidence="6">
    <location>
        <begin position="143"/>
        <end position="160"/>
    </location>
</feature>
<dbReference type="Proteomes" id="UP000315947">
    <property type="component" value="Chromosome"/>
</dbReference>
<evidence type="ECO:0000256" key="2">
    <source>
        <dbReference type="ARBA" id="ARBA00022692"/>
    </source>
</evidence>
<keyword evidence="2 6" id="KW-0812">Transmembrane</keyword>
<keyword evidence="3 6" id="KW-1133">Transmembrane helix</keyword>
<keyword evidence="4 6" id="KW-0472">Membrane</keyword>
<feature type="transmembrane region" description="Helical" evidence="6">
    <location>
        <begin position="381"/>
        <end position="400"/>
    </location>
</feature>
<feature type="domain" description="Threonine/Serine exporter ThrE" evidence="8">
    <location>
        <begin position="275"/>
        <end position="398"/>
    </location>
</feature>
<evidence type="ECO:0000313" key="9">
    <source>
        <dbReference type="EMBL" id="QDO86090.1"/>
    </source>
</evidence>
<feature type="transmembrane region" description="Helical" evidence="6">
    <location>
        <begin position="236"/>
        <end position="256"/>
    </location>
</feature>
<comment type="similarity">
    <text evidence="5">Belongs to the ThrE exporter (TC 2.A.79) family.</text>
</comment>
<dbReference type="EMBL" id="CP041614">
    <property type="protein sequence ID" value="QDO86090.1"/>
    <property type="molecule type" value="Genomic_DNA"/>
</dbReference>
<evidence type="ECO:0000256" key="6">
    <source>
        <dbReference type="SAM" id="Phobius"/>
    </source>
</evidence>
<feature type="transmembrane region" description="Helical" evidence="6">
    <location>
        <begin position="172"/>
        <end position="188"/>
    </location>
</feature>
<dbReference type="InterPro" id="IPR010619">
    <property type="entry name" value="ThrE-like_N"/>
</dbReference>
<evidence type="ECO:0000259" key="7">
    <source>
        <dbReference type="Pfam" id="PF06738"/>
    </source>
</evidence>
<feature type="transmembrane region" description="Helical" evidence="6">
    <location>
        <begin position="268"/>
        <end position="286"/>
    </location>
</feature>
<feature type="transmembrane region" description="Helical" evidence="6">
    <location>
        <begin position="293"/>
        <end position="312"/>
    </location>
</feature>
<protein>
    <submittedName>
        <fullName evidence="9">Threonine/serine exporter family protein</fullName>
    </submittedName>
</protein>
<gene>
    <name evidence="9" type="ORF">FM037_26065</name>
</gene>
<dbReference type="RefSeq" id="WP_144048398.1">
    <property type="nucleotide sequence ID" value="NZ_CP041614.1"/>
</dbReference>
<evidence type="ECO:0000256" key="1">
    <source>
        <dbReference type="ARBA" id="ARBA00004141"/>
    </source>
</evidence>
<feature type="transmembrane region" description="Helical" evidence="6">
    <location>
        <begin position="194"/>
        <end position="216"/>
    </location>
</feature>
<dbReference type="InterPro" id="IPR024528">
    <property type="entry name" value="ThrE_2"/>
</dbReference>
<keyword evidence="10" id="KW-1185">Reference proteome</keyword>
<dbReference type="PANTHER" id="PTHR31082">
    <property type="entry name" value="PHEROMONE-REGULATED MEMBRANE PROTEIN 10"/>
    <property type="match status" value="1"/>
</dbReference>
<evidence type="ECO:0000256" key="4">
    <source>
        <dbReference type="ARBA" id="ARBA00023136"/>
    </source>
</evidence>
<feature type="domain" description="Threonine/serine exporter-like N-terminal" evidence="7">
    <location>
        <begin position="11"/>
        <end position="250"/>
    </location>
</feature>
<name>A0ABX5X408_9GAMM</name>
<evidence type="ECO:0000256" key="3">
    <source>
        <dbReference type="ARBA" id="ARBA00022989"/>
    </source>
</evidence>